<feature type="transmembrane region" description="Helical" evidence="2">
    <location>
        <begin position="246"/>
        <end position="264"/>
    </location>
</feature>
<sequence>MPHSPTAEDSLRQARRRAFWGAFAVLWVLAATWAVASPVLSGPDENAHVVKAAAVVRGELGGRSSADNPGSGLVVVPDFYRATMTYPICFAFQPEATPDCVTPLPEGDAADDEVESTTWMVRNNPVYYAVVGLPTLLPPGESVLYLMRLVSAGMCAAVLAWGFREVAGLARRSWLLLGVTAALTPMVVYLTSTVNPSALEICAALTLWVSLLALVRDPDPARLGSRAAGIAVVAVLLANSRGTSPFYVGLIALTVAAVGPWSGVLRVLRDRRSWPWLGLTVVGTALSLGWTASAGTLEAGGADHPELGFLSTALRTLTDTGDFLVVSIGRFGWLDTSMPVLAVVVLCALIGVLPLLALALARRQDRFAVPLVLVVAIGIPVLVHAWQARSVGYIWTARYSLPLTVGVLAVAGFVARDARSSLPDEAGPRLLRTIVPWLAVGQLVGFATNLRRYTVGATGSWRDVLDGAWSPPVPILLLLAVQVLALAVGTVLVLRAGTATGTGAGTTERPATAQATAADVSP</sequence>
<name>A0A512P869_9CELL</name>
<dbReference type="Pfam" id="PF09913">
    <property type="entry name" value="DUF2142"/>
    <property type="match status" value="1"/>
</dbReference>
<reference evidence="3 4" key="1">
    <citation type="submission" date="2019-07" db="EMBL/GenBank/DDBJ databases">
        <title>Whole genome shotgun sequence of Cellulomonas soli NBRC 109434.</title>
        <authorList>
            <person name="Hosoyama A."/>
            <person name="Uohara A."/>
            <person name="Ohji S."/>
            <person name="Ichikawa N."/>
        </authorList>
    </citation>
    <scope>NUCLEOTIDE SEQUENCE [LARGE SCALE GENOMIC DNA]</scope>
    <source>
        <strain evidence="3 4">NBRC 109434</strain>
    </source>
</reference>
<dbReference type="EMBL" id="BKAL01000001">
    <property type="protein sequence ID" value="GEP67322.1"/>
    <property type="molecule type" value="Genomic_DNA"/>
</dbReference>
<evidence type="ECO:0000313" key="3">
    <source>
        <dbReference type="EMBL" id="GEP67322.1"/>
    </source>
</evidence>
<feature type="transmembrane region" description="Helical" evidence="2">
    <location>
        <begin position="174"/>
        <end position="192"/>
    </location>
</feature>
<feature type="transmembrane region" description="Helical" evidence="2">
    <location>
        <begin position="473"/>
        <end position="494"/>
    </location>
</feature>
<dbReference type="InterPro" id="IPR018674">
    <property type="entry name" value="DUF2142_membrane"/>
</dbReference>
<evidence type="ECO:0000313" key="4">
    <source>
        <dbReference type="Proteomes" id="UP000321798"/>
    </source>
</evidence>
<feature type="transmembrane region" description="Helical" evidence="2">
    <location>
        <begin position="18"/>
        <end position="36"/>
    </location>
</feature>
<evidence type="ECO:0000256" key="2">
    <source>
        <dbReference type="SAM" id="Phobius"/>
    </source>
</evidence>
<keyword evidence="2" id="KW-0472">Membrane</keyword>
<dbReference type="OrthoDB" id="3218260at2"/>
<feature type="transmembrane region" description="Helical" evidence="2">
    <location>
        <begin position="340"/>
        <end position="360"/>
    </location>
</feature>
<accession>A0A512P869</accession>
<protein>
    <recommendedName>
        <fullName evidence="5">DUF2142 domain-containing protein</fullName>
    </recommendedName>
</protein>
<dbReference type="AlphaFoldDB" id="A0A512P869"/>
<evidence type="ECO:0000256" key="1">
    <source>
        <dbReference type="SAM" id="MobiDB-lite"/>
    </source>
</evidence>
<feature type="transmembrane region" description="Helical" evidence="2">
    <location>
        <begin position="276"/>
        <end position="297"/>
    </location>
</feature>
<keyword evidence="2" id="KW-1133">Transmembrane helix</keyword>
<feature type="region of interest" description="Disordered" evidence="1">
    <location>
        <begin position="503"/>
        <end position="522"/>
    </location>
</feature>
<feature type="transmembrane region" description="Helical" evidence="2">
    <location>
        <begin position="143"/>
        <end position="162"/>
    </location>
</feature>
<organism evidence="3 4">
    <name type="scientific">Cellulomonas soli</name>
    <dbReference type="NCBI Taxonomy" id="931535"/>
    <lineage>
        <taxon>Bacteria</taxon>
        <taxon>Bacillati</taxon>
        <taxon>Actinomycetota</taxon>
        <taxon>Actinomycetes</taxon>
        <taxon>Micrococcales</taxon>
        <taxon>Cellulomonadaceae</taxon>
        <taxon>Cellulomonas</taxon>
    </lineage>
</organism>
<keyword evidence="4" id="KW-1185">Reference proteome</keyword>
<dbReference type="Proteomes" id="UP000321798">
    <property type="component" value="Unassembled WGS sequence"/>
</dbReference>
<gene>
    <name evidence="3" type="ORF">CSO01_00370</name>
</gene>
<feature type="transmembrane region" description="Helical" evidence="2">
    <location>
        <begin position="367"/>
        <end position="386"/>
    </location>
</feature>
<feature type="transmembrane region" description="Helical" evidence="2">
    <location>
        <begin position="392"/>
        <end position="414"/>
    </location>
</feature>
<keyword evidence="2" id="KW-0812">Transmembrane</keyword>
<dbReference type="RefSeq" id="WP_146951121.1">
    <property type="nucleotide sequence ID" value="NZ_BAABBJ010000005.1"/>
</dbReference>
<comment type="caution">
    <text evidence="3">The sequence shown here is derived from an EMBL/GenBank/DDBJ whole genome shotgun (WGS) entry which is preliminary data.</text>
</comment>
<proteinExistence type="predicted"/>
<feature type="transmembrane region" description="Helical" evidence="2">
    <location>
        <begin position="434"/>
        <end position="453"/>
    </location>
</feature>
<evidence type="ECO:0008006" key="5">
    <source>
        <dbReference type="Google" id="ProtNLM"/>
    </source>
</evidence>